<feature type="domain" description="RING-type" evidence="6">
    <location>
        <begin position="208"/>
        <end position="248"/>
    </location>
</feature>
<dbReference type="Pfam" id="PF00097">
    <property type="entry name" value="zf-C3HC4"/>
    <property type="match status" value="1"/>
</dbReference>
<dbReference type="InterPro" id="IPR013083">
    <property type="entry name" value="Znf_RING/FYVE/PHD"/>
</dbReference>
<evidence type="ECO:0000259" key="6">
    <source>
        <dbReference type="PROSITE" id="PS50089"/>
    </source>
</evidence>
<dbReference type="Proteomes" id="UP001063166">
    <property type="component" value="Unassembled WGS sequence"/>
</dbReference>
<comment type="caution">
    <text evidence="7">The sequence shown here is derived from an EMBL/GenBank/DDBJ whole genome shotgun (WGS) entry which is preliminary data.</text>
</comment>
<feature type="compositionally biased region" description="Polar residues" evidence="5">
    <location>
        <begin position="126"/>
        <end position="137"/>
    </location>
</feature>
<dbReference type="OrthoDB" id="6105938at2759"/>
<accession>A0A9P3UJ32</accession>
<feature type="compositionally biased region" description="Basic and acidic residues" evidence="5">
    <location>
        <begin position="103"/>
        <end position="118"/>
    </location>
</feature>
<feature type="region of interest" description="Disordered" evidence="5">
    <location>
        <begin position="1"/>
        <end position="61"/>
    </location>
</feature>
<feature type="compositionally biased region" description="Acidic residues" evidence="5">
    <location>
        <begin position="1"/>
        <end position="12"/>
    </location>
</feature>
<sequence>MSEHDEFDDIPDDFSGAEGINWDELLSGPPPPFIADNPPHGSPSHEAASPGARSASTHYSYDDEELDDAFIAELDAIEQDILRAEAGPFRVAAVKDTRVHGEAELAPRDDGSPSRSHSDAPVNRSRFFSNGAGNSRPSHPAASPFAVQSSKTIGNGDNEAIQPPSLKRPRSGSSPLNGHYQNKKGKGKAQGNEDVLQLLSEFADELTCPICSDIFVAPHLGNPCGHSCCGECGWKWRMKGKHTCAVCRTELSREMPLIPNFAMDNTVEKHIAALGQTGIAEWNPGGKLYEEWNFRKEQWKRNVAERRKVVPQKAPSIQLEAFDLTSDLANDGEEEHEFEIWTRTRARRGRFRR</sequence>
<dbReference type="PROSITE" id="PS50089">
    <property type="entry name" value="ZF_RING_2"/>
    <property type="match status" value="1"/>
</dbReference>
<evidence type="ECO:0000256" key="5">
    <source>
        <dbReference type="SAM" id="MobiDB-lite"/>
    </source>
</evidence>
<feature type="compositionally biased region" description="Polar residues" evidence="5">
    <location>
        <begin position="146"/>
        <end position="155"/>
    </location>
</feature>
<evidence type="ECO:0000313" key="7">
    <source>
        <dbReference type="EMBL" id="GLB36429.1"/>
    </source>
</evidence>
<name>A0A9P3UJ32_LYOSH</name>
<dbReference type="GO" id="GO:0008270">
    <property type="term" value="F:zinc ion binding"/>
    <property type="evidence" value="ECO:0007669"/>
    <property type="project" value="UniProtKB-KW"/>
</dbReference>
<reference evidence="7" key="1">
    <citation type="submission" date="2022-07" db="EMBL/GenBank/DDBJ databases">
        <title>The genome of Lyophyllum shimeji provides insight into the initial evolution of ectomycorrhizal fungal genome.</title>
        <authorList>
            <person name="Kobayashi Y."/>
            <person name="Shibata T."/>
            <person name="Hirakawa H."/>
            <person name="Shigenobu S."/>
            <person name="Nishiyama T."/>
            <person name="Yamada A."/>
            <person name="Hasebe M."/>
            <person name="Kawaguchi M."/>
        </authorList>
    </citation>
    <scope>NUCLEOTIDE SEQUENCE</scope>
    <source>
        <strain evidence="7">AT787</strain>
    </source>
</reference>
<keyword evidence="1" id="KW-0479">Metal-binding</keyword>
<dbReference type="InterPro" id="IPR001841">
    <property type="entry name" value="Znf_RING"/>
</dbReference>
<evidence type="ECO:0000256" key="2">
    <source>
        <dbReference type="ARBA" id="ARBA00022771"/>
    </source>
</evidence>
<evidence type="ECO:0000313" key="8">
    <source>
        <dbReference type="Proteomes" id="UP001063166"/>
    </source>
</evidence>
<organism evidence="7 8">
    <name type="scientific">Lyophyllum shimeji</name>
    <name type="common">Hon-shimeji</name>
    <name type="synonym">Tricholoma shimeji</name>
    <dbReference type="NCBI Taxonomy" id="47721"/>
    <lineage>
        <taxon>Eukaryota</taxon>
        <taxon>Fungi</taxon>
        <taxon>Dikarya</taxon>
        <taxon>Basidiomycota</taxon>
        <taxon>Agaricomycotina</taxon>
        <taxon>Agaricomycetes</taxon>
        <taxon>Agaricomycetidae</taxon>
        <taxon>Agaricales</taxon>
        <taxon>Tricholomatineae</taxon>
        <taxon>Lyophyllaceae</taxon>
        <taxon>Lyophyllum</taxon>
    </lineage>
</organism>
<keyword evidence="8" id="KW-1185">Reference proteome</keyword>
<dbReference type="PANTHER" id="PTHR10131:SF94">
    <property type="entry name" value="TNF RECEPTOR-ASSOCIATED FACTOR 4"/>
    <property type="match status" value="1"/>
</dbReference>
<dbReference type="AlphaFoldDB" id="A0A9P3UJ32"/>
<keyword evidence="3" id="KW-0862">Zinc</keyword>
<protein>
    <submittedName>
        <fullName evidence="7">Zinc finger, C3HC4 type (RING finger)</fullName>
    </submittedName>
</protein>
<dbReference type="InterPro" id="IPR018957">
    <property type="entry name" value="Znf_C3HC4_RING-type"/>
</dbReference>
<proteinExistence type="predicted"/>
<keyword evidence="2 4" id="KW-0863">Zinc-finger</keyword>
<feature type="region of interest" description="Disordered" evidence="5">
    <location>
        <begin position="103"/>
        <end position="191"/>
    </location>
</feature>
<evidence type="ECO:0000256" key="3">
    <source>
        <dbReference type="ARBA" id="ARBA00022833"/>
    </source>
</evidence>
<dbReference type="SUPFAM" id="SSF57850">
    <property type="entry name" value="RING/U-box"/>
    <property type="match status" value="1"/>
</dbReference>
<dbReference type="PANTHER" id="PTHR10131">
    <property type="entry name" value="TNF RECEPTOR ASSOCIATED FACTOR"/>
    <property type="match status" value="1"/>
</dbReference>
<dbReference type="EMBL" id="BRPK01000003">
    <property type="protein sequence ID" value="GLB36429.1"/>
    <property type="molecule type" value="Genomic_DNA"/>
</dbReference>
<evidence type="ECO:0000256" key="1">
    <source>
        <dbReference type="ARBA" id="ARBA00022723"/>
    </source>
</evidence>
<feature type="compositionally biased region" description="Polar residues" evidence="5">
    <location>
        <begin position="171"/>
        <end position="180"/>
    </location>
</feature>
<gene>
    <name evidence="7" type="ORF">LshimejAT787_0307170</name>
</gene>
<evidence type="ECO:0000256" key="4">
    <source>
        <dbReference type="PROSITE-ProRule" id="PRU00175"/>
    </source>
</evidence>
<dbReference type="Gene3D" id="3.30.40.10">
    <property type="entry name" value="Zinc/RING finger domain, C3HC4 (zinc finger)"/>
    <property type="match status" value="1"/>
</dbReference>